<gene>
    <name evidence="1" type="ORF">E4656_13495</name>
</gene>
<keyword evidence="2" id="KW-1185">Reference proteome</keyword>
<sequence length="322" mass="36194">MSRQPALDKLFHTLAPDWVRVRHVALNENLPTLEDRLSYSVKMKSRIALEGLGNLHPPTGRLNSAHKEALEELKKWVTEETYESVIPLDHIRGCSASESFSSRFLTSESTPDTMVEWGEIALPFLRDLRGLSDYDALKVAMAHVQEHLGGCGVIDEWSGRWWIRNNGGSHHLAAACYLSKKLGLHESVDGLTCTRYTLNQRALSNAEDLCSIAIMPVLSTNNSQKDVFSRSSFLSYDTLCRELGLSVASVTLGAYDSVEGGRRYLLLLIDRKASQAQKGVRLLEEGRQNHKMWSLDFIASQYFNRHPDFVEESSVSAPYIPR</sequence>
<evidence type="ECO:0000313" key="1">
    <source>
        <dbReference type="EMBL" id="TGG92483.1"/>
    </source>
</evidence>
<dbReference type="InterPro" id="IPR046507">
    <property type="entry name" value="DUF6685"/>
</dbReference>
<dbReference type="Pfam" id="PF20390">
    <property type="entry name" value="DUF6685"/>
    <property type="match status" value="1"/>
</dbReference>
<dbReference type="RefSeq" id="WP_135483816.1">
    <property type="nucleotide sequence ID" value="NZ_SRMF01000005.1"/>
</dbReference>
<dbReference type="Proteomes" id="UP000297475">
    <property type="component" value="Unassembled WGS sequence"/>
</dbReference>
<comment type="caution">
    <text evidence="1">The sequence shown here is derived from an EMBL/GenBank/DDBJ whole genome shotgun (WGS) entry which is preliminary data.</text>
</comment>
<accession>A0A4Z0WEA8</accession>
<name>A0A4Z0WEA8_9GAMM</name>
<proteinExistence type="predicted"/>
<dbReference type="AlphaFoldDB" id="A0A4Z0WEA8"/>
<protein>
    <submittedName>
        <fullName evidence="1">Uncharacterized protein</fullName>
    </submittedName>
</protein>
<evidence type="ECO:0000313" key="2">
    <source>
        <dbReference type="Proteomes" id="UP000297475"/>
    </source>
</evidence>
<dbReference type="OrthoDB" id="9157053at2"/>
<dbReference type="EMBL" id="SRMF01000005">
    <property type="protein sequence ID" value="TGG92483.1"/>
    <property type="molecule type" value="Genomic_DNA"/>
</dbReference>
<organism evidence="1 2">
    <name type="scientific">Natronospirillum operosum</name>
    <dbReference type="NCBI Taxonomy" id="2759953"/>
    <lineage>
        <taxon>Bacteria</taxon>
        <taxon>Pseudomonadati</taxon>
        <taxon>Pseudomonadota</taxon>
        <taxon>Gammaproteobacteria</taxon>
        <taxon>Oceanospirillales</taxon>
        <taxon>Natronospirillaceae</taxon>
        <taxon>Natronospirillum</taxon>
    </lineage>
</organism>
<reference evidence="1 2" key="1">
    <citation type="submission" date="2019-04" db="EMBL/GenBank/DDBJ databases">
        <title>Natronospirillum operosus gen. nov., sp. nov., a haloalkaliphilic satellite isolated from decaying biomass of laboratory culture of cyanobacterium Geitlerinema sp. and proposal of Natronospirillaceae fam. nov. and Saccharospirillaceae fam. nov.</title>
        <authorList>
            <person name="Kevbrin V."/>
            <person name="Boltyanskaya Y."/>
            <person name="Koziaeva V."/>
            <person name="Grouzdev D.S."/>
            <person name="Park M."/>
            <person name="Cho J."/>
        </authorList>
    </citation>
    <scope>NUCLEOTIDE SEQUENCE [LARGE SCALE GENOMIC DNA]</scope>
    <source>
        <strain evidence="1 2">G-116</strain>
    </source>
</reference>